<evidence type="ECO:0000256" key="7">
    <source>
        <dbReference type="ARBA" id="ARBA00022837"/>
    </source>
</evidence>
<dbReference type="OrthoDB" id="6494493at2759"/>
<dbReference type="EMBL" id="NCKU01000333">
    <property type="protein sequence ID" value="RWS15955.1"/>
    <property type="molecule type" value="Genomic_DNA"/>
</dbReference>
<keyword evidence="5" id="KW-0732">Signal</keyword>
<dbReference type="Pfam" id="PF00028">
    <property type="entry name" value="Cadherin"/>
    <property type="match status" value="9"/>
</dbReference>
<dbReference type="FunFam" id="2.60.40.60:FF:000033">
    <property type="entry name" value="FAT atypical cadherin 1"/>
    <property type="match status" value="1"/>
</dbReference>
<dbReference type="Proteomes" id="UP000285301">
    <property type="component" value="Unassembled WGS sequence"/>
</dbReference>
<feature type="domain" description="Cadherin" evidence="16">
    <location>
        <begin position="912"/>
        <end position="1020"/>
    </location>
</feature>
<feature type="compositionally biased region" description="Basic residues" evidence="14">
    <location>
        <begin position="1879"/>
        <end position="1888"/>
    </location>
</feature>
<dbReference type="PANTHER" id="PTHR24026:SF133">
    <property type="entry name" value="CADHERIN-RELATED FAMILY MEMBER 2"/>
    <property type="match status" value="1"/>
</dbReference>
<feature type="compositionally biased region" description="Polar residues" evidence="14">
    <location>
        <begin position="1846"/>
        <end position="1863"/>
    </location>
</feature>
<evidence type="ECO:0000256" key="2">
    <source>
        <dbReference type="ARBA" id="ARBA00022475"/>
    </source>
</evidence>
<feature type="domain" description="Cadherin" evidence="16">
    <location>
        <begin position="111"/>
        <end position="219"/>
    </location>
</feature>
<dbReference type="CDD" id="cd11304">
    <property type="entry name" value="Cadherin_repeat"/>
    <property type="match status" value="13"/>
</dbReference>
<comment type="caution">
    <text evidence="17">The sequence shown here is derived from an EMBL/GenBank/DDBJ whole genome shotgun (WGS) entry which is preliminary data.</text>
</comment>
<protein>
    <submittedName>
        <fullName evidence="17">Cadherin-87A-like protein</fullName>
    </submittedName>
</protein>
<dbReference type="GO" id="GO:0008104">
    <property type="term" value="P:intracellular protein localization"/>
    <property type="evidence" value="ECO:0007669"/>
    <property type="project" value="UniProtKB-ARBA"/>
</dbReference>
<dbReference type="PROSITE" id="PS50268">
    <property type="entry name" value="CADHERIN_2"/>
    <property type="match status" value="14"/>
</dbReference>
<evidence type="ECO:0000256" key="13">
    <source>
        <dbReference type="PROSITE-ProRule" id="PRU00043"/>
    </source>
</evidence>
<keyword evidence="6" id="KW-0677">Repeat</keyword>
<evidence type="ECO:0000256" key="1">
    <source>
        <dbReference type="ARBA" id="ARBA00004251"/>
    </source>
</evidence>
<reference evidence="17 18" key="1">
    <citation type="journal article" date="2018" name="Gigascience">
        <title>Genomes of trombidid mites reveal novel predicted allergens and laterally-transferred genes associated with secondary metabolism.</title>
        <authorList>
            <person name="Dong X."/>
            <person name="Chaisiri K."/>
            <person name="Xia D."/>
            <person name="Armstrong S.D."/>
            <person name="Fang Y."/>
            <person name="Donnelly M.J."/>
            <person name="Kadowaki T."/>
            <person name="McGarry J.W."/>
            <person name="Darby A.C."/>
            <person name="Makepeace B.L."/>
        </authorList>
    </citation>
    <scope>NUCLEOTIDE SEQUENCE [LARGE SCALE GENOMIC DNA]</scope>
    <source>
        <strain evidence="17">UoL-WK</strain>
    </source>
</reference>
<dbReference type="GO" id="GO:0007156">
    <property type="term" value="P:homophilic cell adhesion via plasma membrane adhesion molecules"/>
    <property type="evidence" value="ECO:0007669"/>
    <property type="project" value="InterPro"/>
</dbReference>
<evidence type="ECO:0000256" key="9">
    <source>
        <dbReference type="ARBA" id="ARBA00022989"/>
    </source>
</evidence>
<accession>A0A3S3PN54</accession>
<evidence type="ECO:0000256" key="6">
    <source>
        <dbReference type="ARBA" id="ARBA00022737"/>
    </source>
</evidence>
<dbReference type="Gene3D" id="2.60.40.60">
    <property type="entry name" value="Cadherins"/>
    <property type="match status" value="14"/>
</dbReference>
<evidence type="ECO:0000256" key="8">
    <source>
        <dbReference type="ARBA" id="ARBA00022889"/>
    </source>
</evidence>
<comment type="function">
    <text evidence="12">Cadherins are calcium-dependent cell adhesion proteins. They preferentially interact with themselves in a homophilic manner in connecting cells.</text>
</comment>
<evidence type="ECO:0000313" key="17">
    <source>
        <dbReference type="EMBL" id="RWS15955.1"/>
    </source>
</evidence>
<dbReference type="PANTHER" id="PTHR24026">
    <property type="entry name" value="FAT ATYPICAL CADHERIN-RELATED"/>
    <property type="match status" value="1"/>
</dbReference>
<evidence type="ECO:0000256" key="12">
    <source>
        <dbReference type="ARBA" id="ARBA00059331"/>
    </source>
</evidence>
<keyword evidence="3" id="KW-0245">EGF-like domain</keyword>
<dbReference type="GO" id="GO:0060429">
    <property type="term" value="P:epithelium development"/>
    <property type="evidence" value="ECO:0007669"/>
    <property type="project" value="UniProtKB-ARBA"/>
</dbReference>
<evidence type="ECO:0000256" key="15">
    <source>
        <dbReference type="SAM" id="Phobius"/>
    </source>
</evidence>
<feature type="domain" description="Cadherin" evidence="16">
    <location>
        <begin position="1021"/>
        <end position="1151"/>
    </location>
</feature>
<evidence type="ECO:0000256" key="10">
    <source>
        <dbReference type="ARBA" id="ARBA00023136"/>
    </source>
</evidence>
<feature type="domain" description="Cadherin" evidence="16">
    <location>
        <begin position="781"/>
        <end position="905"/>
    </location>
</feature>
<feature type="region of interest" description="Disordered" evidence="14">
    <location>
        <begin position="1799"/>
        <end position="1833"/>
    </location>
</feature>
<keyword evidence="9 15" id="KW-1133">Transmembrane helix</keyword>
<dbReference type="SUPFAM" id="SSF49313">
    <property type="entry name" value="Cadherin-like"/>
    <property type="match status" value="14"/>
</dbReference>
<dbReference type="GO" id="GO:0005509">
    <property type="term" value="F:calcium ion binding"/>
    <property type="evidence" value="ECO:0007669"/>
    <property type="project" value="UniProtKB-UniRule"/>
</dbReference>
<evidence type="ECO:0000313" key="18">
    <source>
        <dbReference type="Proteomes" id="UP000285301"/>
    </source>
</evidence>
<dbReference type="STRING" id="1965070.A0A3S3PN54"/>
<gene>
    <name evidence="17" type="ORF">B4U79_13375</name>
</gene>
<keyword evidence="2" id="KW-1003">Cell membrane</keyword>
<dbReference type="InterPro" id="IPR002126">
    <property type="entry name" value="Cadherin-like_dom"/>
</dbReference>
<name>A0A3S3PN54_9ACAR</name>
<feature type="domain" description="Cadherin" evidence="16">
    <location>
        <begin position="219"/>
        <end position="348"/>
    </location>
</feature>
<feature type="region of interest" description="Disordered" evidence="14">
    <location>
        <begin position="1845"/>
        <end position="1892"/>
    </location>
</feature>
<keyword evidence="10 15" id="KW-0472">Membrane</keyword>
<dbReference type="PRINTS" id="PR00205">
    <property type="entry name" value="CADHERIN"/>
</dbReference>
<dbReference type="FunFam" id="2.60.40.60:FF:000058">
    <property type="entry name" value="FAT atypical cadherin 3"/>
    <property type="match status" value="2"/>
</dbReference>
<feature type="compositionally biased region" description="Basic and acidic residues" evidence="14">
    <location>
        <begin position="1900"/>
        <end position="1914"/>
    </location>
</feature>
<evidence type="ECO:0000256" key="3">
    <source>
        <dbReference type="ARBA" id="ARBA00022536"/>
    </source>
</evidence>
<keyword evidence="8" id="KW-0130">Cell adhesion</keyword>
<evidence type="ECO:0000256" key="14">
    <source>
        <dbReference type="SAM" id="MobiDB-lite"/>
    </source>
</evidence>
<feature type="domain" description="Cadherin" evidence="16">
    <location>
        <begin position="14"/>
        <end position="108"/>
    </location>
</feature>
<feature type="domain" description="Cadherin" evidence="16">
    <location>
        <begin position="1381"/>
        <end position="1504"/>
    </location>
</feature>
<dbReference type="FunFam" id="2.60.40.60:FF:000098">
    <property type="entry name" value="cadherin-23 isoform X1"/>
    <property type="match status" value="1"/>
</dbReference>
<evidence type="ECO:0000256" key="11">
    <source>
        <dbReference type="ARBA" id="ARBA00023157"/>
    </source>
</evidence>
<feature type="domain" description="Cadherin" evidence="16">
    <location>
        <begin position="1173"/>
        <end position="1262"/>
    </location>
</feature>
<keyword evidence="4 15" id="KW-0812">Transmembrane</keyword>
<dbReference type="InterPro" id="IPR020894">
    <property type="entry name" value="Cadherin_CS"/>
</dbReference>
<feature type="domain" description="Cadherin" evidence="16">
    <location>
        <begin position="464"/>
        <end position="573"/>
    </location>
</feature>
<feature type="domain" description="Cadherin" evidence="16">
    <location>
        <begin position="349"/>
        <end position="463"/>
    </location>
</feature>
<dbReference type="FunFam" id="2.60.40.60:FF:000020">
    <property type="entry name" value="Dachsous cadherin-related 1b"/>
    <property type="match status" value="1"/>
</dbReference>
<evidence type="ECO:0000259" key="16">
    <source>
        <dbReference type="PROSITE" id="PS50268"/>
    </source>
</evidence>
<dbReference type="GO" id="GO:0005886">
    <property type="term" value="C:plasma membrane"/>
    <property type="evidence" value="ECO:0007669"/>
    <property type="project" value="UniProtKB-SubCell"/>
</dbReference>
<feature type="domain" description="Cadherin" evidence="16">
    <location>
        <begin position="1264"/>
        <end position="1375"/>
    </location>
</feature>
<feature type="domain" description="Cadherin" evidence="16">
    <location>
        <begin position="574"/>
        <end position="673"/>
    </location>
</feature>
<feature type="transmembrane region" description="Helical" evidence="15">
    <location>
        <begin position="1732"/>
        <end position="1759"/>
    </location>
</feature>
<dbReference type="GO" id="GO:0009653">
    <property type="term" value="P:anatomical structure morphogenesis"/>
    <property type="evidence" value="ECO:0007669"/>
    <property type="project" value="UniProtKB-ARBA"/>
</dbReference>
<organism evidence="17 18">
    <name type="scientific">Dinothrombium tinctorium</name>
    <dbReference type="NCBI Taxonomy" id="1965070"/>
    <lineage>
        <taxon>Eukaryota</taxon>
        <taxon>Metazoa</taxon>
        <taxon>Ecdysozoa</taxon>
        <taxon>Arthropoda</taxon>
        <taxon>Chelicerata</taxon>
        <taxon>Arachnida</taxon>
        <taxon>Acari</taxon>
        <taxon>Acariformes</taxon>
        <taxon>Trombidiformes</taxon>
        <taxon>Prostigmata</taxon>
        <taxon>Anystina</taxon>
        <taxon>Parasitengona</taxon>
        <taxon>Trombidioidea</taxon>
        <taxon>Trombidiidae</taxon>
        <taxon>Dinothrombium</taxon>
    </lineage>
</organism>
<keyword evidence="7 13" id="KW-0106">Calcium</keyword>
<proteinExistence type="predicted"/>
<feature type="region of interest" description="Disordered" evidence="14">
    <location>
        <begin position="1900"/>
        <end position="1919"/>
    </location>
</feature>
<evidence type="ECO:0000256" key="4">
    <source>
        <dbReference type="ARBA" id="ARBA00022692"/>
    </source>
</evidence>
<feature type="region of interest" description="Disordered" evidence="14">
    <location>
        <begin position="1110"/>
        <end position="1131"/>
    </location>
</feature>
<dbReference type="SMART" id="SM00112">
    <property type="entry name" value="CA"/>
    <property type="match status" value="13"/>
</dbReference>
<comment type="subcellular location">
    <subcellularLocation>
        <location evidence="1">Cell membrane</location>
        <topology evidence="1">Single-pass type I membrane protein</topology>
    </subcellularLocation>
</comment>
<keyword evidence="18" id="KW-1185">Reference proteome</keyword>
<dbReference type="PROSITE" id="PS00232">
    <property type="entry name" value="CADHERIN_1"/>
    <property type="match status" value="7"/>
</dbReference>
<sequence>MPPAFVKNIDLSLIQENTPIGTSAFQLVAKDPEGSELKYGIEGTDLLEVNSRNGKVFVAKNIDRETLGESIRFFVTVEDVVGNGFENNIVRVPVTVLILDENDNAPKFITNDSVYRTEIFENASVNSVVIKHLEARDPDIVGSILSVFCDGCNEKFKVKTLGESSTNFIRFSLLLAKELEYRPNFNKHKIILKVFDGIRNSSLNAEITVKDVQNKPPVFIGSTTAIISEDLPVGSLVLKVRAIDGDVISVDAFMQDSSKTRFGREIRYNLFSNPGSYFSLDSKSGDLKVASRLDKEAFPSTNGVITLKVRAFEVENGLEPFEKTDGLSSTVTSITITLQDVNDETPMFNKHEYHVSIPEGVPNGTPLASLDMLVEDKDTGSNGVFNIALIDPSGIFSVEPPIATGSTSVSIKVSNGPLDYENPNQQKFILLVVATEAFTKEKFSSTATVTVSIEDVNDNPPKFDSDLYSASVLEDAVPGTIVKAIRATDRDSLSITALVYSLFGNGAELFNVNPLTGVITVADCMTPGSGNCIDFETRSNYYLSYQASDSFGQSTVVPLSIHILDANDNAPQFLREKFTAIIDEGSIKFEPMLKVRANDADITSVITYSIIGGNQEHLFSIEPRSGEIKVLHPVKSKYSKIILKVQAHDGGKGVAVCDVEITIRDANDNAPIFEKSFYTASISEASKPGTFVEKVTAFDADSGINAEVIYKIQRGAFDEFVIEEETGIVKVADRGHSLDFDRRRVYDVEIYAIDKGVPSKTGTTTLTITIINHNDKAPHFTPTTQRTQVNENDAIGHKVYRLIATDPDTDFAQSLYYKTESLSAIDKNGLKVDKDSSAFKEIQRFFSVESSGDVLIASKINRDLAAVVILNVSATDISSPTDSIQVGYGSLIITIVDYNDHPPVFGRPWTPQRPEMSYSIQEEQPIGTVLVNLLATDIDSKIDHYTIEPPNEYFDIDRDSGVITIRKVIDFEKIATDAEQDSQVQIRFNVMAYDSGVPQLSAKAVIIVNVININDNEPIFTQNYYNATVAENARPDTVVVVVNATDADKGKFGKIKYSIISESGNSDNGLQTENFVINEDTGVLSVAHGAQLDREKGPILLTLQVAATDNPEASSKNDNDTNPSGGSSQPRLLSVPVYITIADVNDNSPIFAQREYETSTLGHSDGSSTKIPVIQVSASDADEGINGQVLYKIISGNSLDIFEIDENSGVIYAIKSPLLHNENIKEYKLKIEARDQMGKGPFFDETIVRIKIVEINRHKPKFIKPTVSEIKFMENQQPGAVVLSVEGYDEDNGNNGVIKYSFKIDASNNAQETKQFRIDSETGVISSKVSFDREEEERYELVLSIRDYLGEPQTFETLQKLTVIIDDADDNKPVFERHANSEVTYSFSVLESESRGIIVGQVTAIDIDSKPEYRQIYYTLVDGNPNHEFHINANDGIIYSNISFDRELKSEYLLTVKASSNPNFVNYVVKGRESLKEGTLDAEDLSLAVVRVVILDINDNPPVFTKQIYRSGITYKADIGQTVMVVKANDADSDFNSLVSYTISSIDLYRKGYDSPDSPVRPIPSPFTIGADGRIVTTQLMAEYPIGSRFVLNLEAREQEPPHRISQARCYIWVYDPMKLIRVSIKLKPEIVHSRKEEIESILSNASDSRAIVNEIKYHYDFTRRKLNKDWSDAFVLFVDDKTYTDLSPNRVISRLDSNGLLHAEQQLEIEKIALASDVSIASINEIDVPTIVLFVLVVLITFGFIAMCVCCCCLKSWYNQKLIEKAVKAAKSARMNAAKEREMLNSIREGYSQLVPINGTNIGRKKSSKLSSADKRQQVPKQQKENPLWTETSAKFYEEQELSMRMTTSRNSNDQQAQTVPSTVPLETESNHYATLKSRTRQRKPERKPRAVDNVANNHEYHELKETVEKSKSNTDQGNLQQMKTMANLETNSEGEPELIGALL</sequence>
<keyword evidence="11" id="KW-1015">Disulfide bond</keyword>
<feature type="domain" description="Cadherin" evidence="16">
    <location>
        <begin position="1505"/>
        <end position="1631"/>
    </location>
</feature>
<dbReference type="InterPro" id="IPR015919">
    <property type="entry name" value="Cadherin-like_sf"/>
</dbReference>
<evidence type="ECO:0000256" key="5">
    <source>
        <dbReference type="ARBA" id="ARBA00022729"/>
    </source>
</evidence>
<feature type="domain" description="Cadherin" evidence="16">
    <location>
        <begin position="674"/>
        <end position="780"/>
    </location>
</feature>